<evidence type="ECO:0000256" key="1">
    <source>
        <dbReference type="SAM" id="SignalP"/>
    </source>
</evidence>
<evidence type="ECO:0000313" key="3">
    <source>
        <dbReference type="Proteomes" id="UP000765509"/>
    </source>
</evidence>
<name>A0A9Q3C825_9BASI</name>
<organism evidence="2 3">
    <name type="scientific">Austropuccinia psidii MF-1</name>
    <dbReference type="NCBI Taxonomy" id="1389203"/>
    <lineage>
        <taxon>Eukaryota</taxon>
        <taxon>Fungi</taxon>
        <taxon>Dikarya</taxon>
        <taxon>Basidiomycota</taxon>
        <taxon>Pucciniomycotina</taxon>
        <taxon>Pucciniomycetes</taxon>
        <taxon>Pucciniales</taxon>
        <taxon>Sphaerophragmiaceae</taxon>
        <taxon>Austropuccinia</taxon>
    </lineage>
</organism>
<dbReference type="AlphaFoldDB" id="A0A9Q3C825"/>
<gene>
    <name evidence="2" type="ORF">O181_017677</name>
</gene>
<keyword evidence="3" id="KW-1185">Reference proteome</keyword>
<dbReference type="Proteomes" id="UP000765509">
    <property type="component" value="Unassembled WGS sequence"/>
</dbReference>
<feature type="chain" id="PRO_5040321396" evidence="1">
    <location>
        <begin position="21"/>
        <end position="186"/>
    </location>
</feature>
<dbReference type="EMBL" id="AVOT02005003">
    <property type="protein sequence ID" value="MBW0477962.1"/>
    <property type="molecule type" value="Genomic_DNA"/>
</dbReference>
<evidence type="ECO:0000313" key="2">
    <source>
        <dbReference type="EMBL" id="MBW0477962.1"/>
    </source>
</evidence>
<reference evidence="2" key="1">
    <citation type="submission" date="2021-03" db="EMBL/GenBank/DDBJ databases">
        <title>Draft genome sequence of rust myrtle Austropuccinia psidii MF-1, a brazilian biotype.</title>
        <authorList>
            <person name="Quecine M.C."/>
            <person name="Pachon D.M.R."/>
            <person name="Bonatelli M.L."/>
            <person name="Correr F.H."/>
            <person name="Franceschini L.M."/>
            <person name="Leite T.F."/>
            <person name="Margarido G.R.A."/>
            <person name="Almeida C.A."/>
            <person name="Ferrarezi J.A."/>
            <person name="Labate C.A."/>
        </authorList>
    </citation>
    <scope>NUCLEOTIDE SEQUENCE</scope>
    <source>
        <strain evidence="2">MF-1</strain>
    </source>
</reference>
<comment type="caution">
    <text evidence="2">The sequence shown here is derived from an EMBL/GenBank/DDBJ whole genome shotgun (WGS) entry which is preliminary data.</text>
</comment>
<accession>A0A9Q3C825</accession>
<keyword evidence="1" id="KW-0732">Signal</keyword>
<proteinExistence type="predicted"/>
<protein>
    <submittedName>
        <fullName evidence="2">Uncharacterized protein</fullName>
    </submittedName>
</protein>
<feature type="signal peptide" evidence="1">
    <location>
        <begin position="1"/>
        <end position="20"/>
    </location>
</feature>
<sequence length="186" mass="20543">MSFPTFFNINSLLLLTSCSSLNTLPRLDLTPEVGNLLPIFSNPESYEPCGEGLDAKQGYGSNEPTSALRRALGGPGGRHGLGDALPVSVSFFLQFKLVHYSCFSLAEEGYASPQSTLWHSRRLPDAAYDLMNKEDSISQVASKDFTLLTVKNQVLSVICLGLGTFLSVRQRAVGQRPRKFIEWRQR</sequence>